<sequence>MSNYDQFAAAVKEISGGKNIVLLDDLGLPSVYVPINKLKNSEIISGGSENTHPAFSVEGVEKSRFLYSKYQNIIINGRAYSLSHRDPKVYVNFDQARQACEAKGAGFHLGTLAEWAAVALLTRKMGTMPHGNNNYGGDSAYTYEKGQESAKDNNKTGRTFTGSGPATWGHDHTQFGIQDMNGNVWEWLGGMRLNEGEIQIIPYNNAALGSECDMSASSTLWKAIKNDGSLVAPGTAATLKYDFVSGNIQLTTGITSAQDAGRGGSYTAMTLASGVTAPELAKALILYPDELGKDYGGDYHWMNNSGERLPIAGGIWLDGASAGVFYLDLRNARSYSNSGIGFRSAYVEL</sequence>
<evidence type="ECO:0000313" key="2">
    <source>
        <dbReference type="EMBL" id="DAE23582.1"/>
    </source>
</evidence>
<dbReference type="Gene3D" id="3.90.1580.10">
    <property type="entry name" value="paralog of FGE (formylglycine-generating enzyme)"/>
    <property type="match status" value="1"/>
</dbReference>
<dbReference type="EMBL" id="BK015755">
    <property type="protein sequence ID" value="DAE23582.1"/>
    <property type="molecule type" value="Genomic_DNA"/>
</dbReference>
<proteinExistence type="predicted"/>
<dbReference type="SUPFAM" id="SSF56436">
    <property type="entry name" value="C-type lectin-like"/>
    <property type="match status" value="1"/>
</dbReference>
<dbReference type="Pfam" id="PF03781">
    <property type="entry name" value="FGE-sulfatase"/>
    <property type="match status" value="1"/>
</dbReference>
<dbReference type="InterPro" id="IPR016187">
    <property type="entry name" value="CTDL_fold"/>
</dbReference>
<accession>A0A8S5QWJ8</accession>
<dbReference type="InterPro" id="IPR005532">
    <property type="entry name" value="SUMF_dom"/>
</dbReference>
<reference evidence="2" key="1">
    <citation type="journal article" date="2021" name="Proc. Natl. Acad. Sci. U.S.A.">
        <title>A Catalog of Tens of Thousands of Viruses from Human Metagenomes Reveals Hidden Associations with Chronic Diseases.</title>
        <authorList>
            <person name="Tisza M.J."/>
            <person name="Buck C.B."/>
        </authorList>
    </citation>
    <scope>NUCLEOTIDE SEQUENCE</scope>
    <source>
        <strain evidence="2">CtyWv1</strain>
    </source>
</reference>
<organism evidence="2">
    <name type="scientific">Myoviridae sp. ctyWv1</name>
    <dbReference type="NCBI Taxonomy" id="2826718"/>
    <lineage>
        <taxon>Viruses</taxon>
        <taxon>Duplodnaviria</taxon>
        <taxon>Heunggongvirae</taxon>
        <taxon>Uroviricota</taxon>
        <taxon>Caudoviricetes</taxon>
    </lineage>
</organism>
<name>A0A8S5QWJ8_9CAUD</name>
<feature type="domain" description="Sulfatase-modifying factor enzyme-like" evidence="1">
    <location>
        <begin position="80"/>
        <end position="188"/>
    </location>
</feature>
<protein>
    <submittedName>
        <fullName evidence="2">Carbapenem-associated resistance protein</fullName>
    </submittedName>
</protein>
<evidence type="ECO:0000259" key="1">
    <source>
        <dbReference type="Pfam" id="PF03781"/>
    </source>
</evidence>
<dbReference type="InterPro" id="IPR042095">
    <property type="entry name" value="SUMF_sf"/>
</dbReference>